<evidence type="ECO:0000313" key="4">
    <source>
        <dbReference type="Proteomes" id="UP001154282"/>
    </source>
</evidence>
<gene>
    <name evidence="2" type="ORF">LITE_LOCUS17853</name>
    <name evidence="3" type="ORF">LITE_LOCUS17885</name>
</gene>
<reference evidence="2" key="1">
    <citation type="submission" date="2022-08" db="EMBL/GenBank/DDBJ databases">
        <authorList>
            <person name="Gutierrez-Valencia J."/>
        </authorList>
    </citation>
    <scope>NUCLEOTIDE SEQUENCE</scope>
</reference>
<dbReference type="Proteomes" id="UP001154282">
    <property type="component" value="Unassembled WGS sequence"/>
</dbReference>
<accession>A0AAV0KAC5</accession>
<proteinExistence type="predicted"/>
<comment type="caution">
    <text evidence="2">The sequence shown here is derived from an EMBL/GenBank/DDBJ whole genome shotgun (WGS) entry which is preliminary data.</text>
</comment>
<dbReference type="AlphaFoldDB" id="A0AAV0KAC5"/>
<evidence type="ECO:0000313" key="2">
    <source>
        <dbReference type="EMBL" id="CAI0419061.1"/>
    </source>
</evidence>
<evidence type="ECO:0008006" key="5">
    <source>
        <dbReference type="Google" id="ProtNLM"/>
    </source>
</evidence>
<organism evidence="2 4">
    <name type="scientific">Linum tenue</name>
    <dbReference type="NCBI Taxonomy" id="586396"/>
    <lineage>
        <taxon>Eukaryota</taxon>
        <taxon>Viridiplantae</taxon>
        <taxon>Streptophyta</taxon>
        <taxon>Embryophyta</taxon>
        <taxon>Tracheophyta</taxon>
        <taxon>Spermatophyta</taxon>
        <taxon>Magnoliopsida</taxon>
        <taxon>eudicotyledons</taxon>
        <taxon>Gunneridae</taxon>
        <taxon>Pentapetalae</taxon>
        <taxon>rosids</taxon>
        <taxon>fabids</taxon>
        <taxon>Malpighiales</taxon>
        <taxon>Linaceae</taxon>
        <taxon>Linum</taxon>
    </lineage>
</organism>
<dbReference type="EMBL" id="CAMGYJ010000005">
    <property type="protein sequence ID" value="CAI0419148.1"/>
    <property type="molecule type" value="Genomic_DNA"/>
</dbReference>
<dbReference type="EMBL" id="CAMGYJ010000005">
    <property type="protein sequence ID" value="CAI0419061.1"/>
    <property type="molecule type" value="Genomic_DNA"/>
</dbReference>
<feature type="compositionally biased region" description="Polar residues" evidence="1">
    <location>
        <begin position="49"/>
        <end position="59"/>
    </location>
</feature>
<sequence>MPLRVNEQAKCRVESGKRRRKFSKLNPAERSYGSSIESRSKRKKKQHQLKTASTFPTSQLSDSTICMFKRMVSIWDRRTRTTRTRSILTHPILKVDLQTFPEMFMAAFFIVLLIKSLVKCIKPN</sequence>
<evidence type="ECO:0000256" key="1">
    <source>
        <dbReference type="SAM" id="MobiDB-lite"/>
    </source>
</evidence>
<keyword evidence="4" id="KW-1185">Reference proteome</keyword>
<feature type="region of interest" description="Disordered" evidence="1">
    <location>
        <begin position="1"/>
        <end position="59"/>
    </location>
</feature>
<feature type="compositionally biased region" description="Basic and acidic residues" evidence="1">
    <location>
        <begin position="7"/>
        <end position="16"/>
    </location>
</feature>
<protein>
    <recommendedName>
        <fullName evidence="5">Transmembrane protein</fullName>
    </recommendedName>
</protein>
<evidence type="ECO:0000313" key="3">
    <source>
        <dbReference type="EMBL" id="CAI0419148.1"/>
    </source>
</evidence>
<name>A0AAV0KAC5_9ROSI</name>